<dbReference type="GO" id="GO:0043325">
    <property type="term" value="F:phosphatidylinositol-3,4-bisphosphate binding"/>
    <property type="evidence" value="ECO:0000318"/>
    <property type="project" value="GO_Central"/>
</dbReference>
<evidence type="ECO:0000256" key="1">
    <source>
        <dbReference type="PROSITE-ProRule" id="PRU00243"/>
    </source>
</evidence>
<keyword evidence="1" id="KW-0812">Transmembrane</keyword>
<dbReference type="FunFam" id="1.25.40.90:FF:000012">
    <property type="entry name" value="Huntingtin interacting protein 1-related"/>
    <property type="match status" value="1"/>
</dbReference>
<dbReference type="GO" id="GO:0030864">
    <property type="term" value="C:cortical actin cytoskeleton"/>
    <property type="evidence" value="ECO:0000318"/>
    <property type="project" value="GO_Central"/>
</dbReference>
<dbReference type="EnsemblMetazoa" id="PPA10837.1">
    <property type="protein sequence ID" value="PPA10837.1"/>
    <property type="gene ID" value="WBGene00100391"/>
</dbReference>
<dbReference type="CDD" id="cd17006">
    <property type="entry name" value="ANTH_N_HIP1_like"/>
    <property type="match status" value="1"/>
</dbReference>
<dbReference type="PROSITE" id="PS50942">
    <property type="entry name" value="ENTH"/>
    <property type="match status" value="1"/>
</dbReference>
<evidence type="ECO:0000313" key="2">
    <source>
        <dbReference type="EnsemblMetazoa" id="PPA10837.1"/>
    </source>
</evidence>
<organism evidence="2 3">
    <name type="scientific">Pristionchus pacificus</name>
    <name type="common">Parasitic nematode worm</name>
    <dbReference type="NCBI Taxonomy" id="54126"/>
    <lineage>
        <taxon>Eukaryota</taxon>
        <taxon>Metazoa</taxon>
        <taxon>Ecdysozoa</taxon>
        <taxon>Nematoda</taxon>
        <taxon>Chromadorea</taxon>
        <taxon>Rhabditida</taxon>
        <taxon>Rhabditina</taxon>
        <taxon>Diplogasteromorpha</taxon>
        <taxon>Diplogasteroidea</taxon>
        <taxon>Neodiplogasteridae</taxon>
        <taxon>Pristionchus</taxon>
    </lineage>
</organism>
<dbReference type="GO" id="GO:0080025">
    <property type="term" value="F:phosphatidylinositol-3,5-bisphosphate binding"/>
    <property type="evidence" value="ECO:0000318"/>
    <property type="project" value="GO_Central"/>
</dbReference>
<feature type="transmembrane region" description="Helical" evidence="1">
    <location>
        <begin position="55"/>
        <end position="73"/>
    </location>
</feature>
<dbReference type="GO" id="GO:0007015">
    <property type="term" value="P:actin filament organization"/>
    <property type="evidence" value="ECO:0000318"/>
    <property type="project" value="GO_Central"/>
</dbReference>
<dbReference type="GO" id="GO:0006897">
    <property type="term" value="P:endocytosis"/>
    <property type="evidence" value="ECO:0000318"/>
    <property type="project" value="GO_Central"/>
</dbReference>
<dbReference type="Pfam" id="PF10318">
    <property type="entry name" value="7TM_GPCR_Srh"/>
    <property type="match status" value="1"/>
</dbReference>
<accession>A0A8R1UBH6</accession>
<protein>
    <submittedName>
        <fullName evidence="2">G protein-coupled receptor</fullName>
    </submittedName>
</protein>
<dbReference type="GO" id="GO:0030136">
    <property type="term" value="C:clathrin-coated vesicle"/>
    <property type="evidence" value="ECO:0000318"/>
    <property type="project" value="GO_Central"/>
</dbReference>
<comment type="caution">
    <text evidence="1">Lacks conserved residue(s) required for the propagation of feature annotation.</text>
</comment>
<keyword evidence="3" id="KW-1185">Reference proteome</keyword>
<dbReference type="InterPro" id="IPR019422">
    <property type="entry name" value="7TM_GPCR_serpentine_rcpt_Srh"/>
</dbReference>
<dbReference type="InterPro" id="IPR008942">
    <property type="entry name" value="ENTH_VHS"/>
</dbReference>
<reference evidence="3" key="1">
    <citation type="journal article" date="2008" name="Nat. Genet.">
        <title>The Pristionchus pacificus genome provides a unique perspective on nematode lifestyle and parasitism.</title>
        <authorList>
            <person name="Dieterich C."/>
            <person name="Clifton S.W."/>
            <person name="Schuster L.N."/>
            <person name="Chinwalla A."/>
            <person name="Delehaunty K."/>
            <person name="Dinkelacker I."/>
            <person name="Fulton L."/>
            <person name="Fulton R."/>
            <person name="Godfrey J."/>
            <person name="Minx P."/>
            <person name="Mitreva M."/>
            <person name="Roeseler W."/>
            <person name="Tian H."/>
            <person name="Witte H."/>
            <person name="Yang S.P."/>
            <person name="Wilson R.K."/>
            <person name="Sommer R.J."/>
        </authorList>
    </citation>
    <scope>NUCLEOTIDE SEQUENCE [LARGE SCALE GENOMIC DNA]</scope>
    <source>
        <strain evidence="3">PS312</strain>
    </source>
</reference>
<dbReference type="GO" id="GO:0032051">
    <property type="term" value="F:clathrin light chain binding"/>
    <property type="evidence" value="ECO:0000318"/>
    <property type="project" value="GO_Central"/>
</dbReference>
<dbReference type="GO" id="GO:0051015">
    <property type="term" value="F:actin filament binding"/>
    <property type="evidence" value="ECO:0000318"/>
    <property type="project" value="GO_Central"/>
</dbReference>
<dbReference type="Pfam" id="PF07651">
    <property type="entry name" value="ANTH"/>
    <property type="match status" value="1"/>
</dbReference>
<reference evidence="2" key="2">
    <citation type="submission" date="2022-06" db="UniProtKB">
        <authorList>
            <consortium name="EnsemblMetazoa"/>
        </authorList>
    </citation>
    <scope>IDENTIFICATION</scope>
    <source>
        <strain evidence="2">PS312</strain>
    </source>
</reference>
<dbReference type="InterPro" id="IPR030224">
    <property type="entry name" value="Sla2_fam"/>
</dbReference>
<dbReference type="AlphaFoldDB" id="A0A2A6CMS7"/>
<dbReference type="Gene3D" id="1.25.40.90">
    <property type="match status" value="1"/>
</dbReference>
<dbReference type="Proteomes" id="UP000005239">
    <property type="component" value="Unassembled WGS sequence"/>
</dbReference>
<evidence type="ECO:0000313" key="3">
    <source>
        <dbReference type="Proteomes" id="UP000005239"/>
    </source>
</evidence>
<sequence>MGSMILFLVVVRTIFFSYRGNILSHVNSHIHFVLRINIEMSEESKKVYWRATQSLIVQAVSPFLFMFVPVIIISVIDVAEIESEELLDGCLEFVLAHSVTYSITVLLTTAPFRRRIFTFLRYAAASQYAISFPEVVNCNFLRILEQMTLERTAAVLAEMPSDFIVEAGNRSMCCQDGVGGYLAAFGSCMAFNVFFLVTAVSPLVFVLVPATIIAIIYIKEIDSKVLLDNCLDMIRAHSVSYSLTYDSIMPILIMDKFAVKQSESLRKILNNQELPPKAKHVDRIVQGTHQRKSCAFFWSGVITGNLEHHPLVTWKFCHLLHTMIRDGHESVPRESYQSLRRLMGLRDFWKRRQSSSYGFSSAQYCNVVCDRLLFHRKYPQIPGNLVVPNDLLQNLQNAVALNAGTEVLDHMDNLLLLQRTVFDSLEWPYVTGQGQILLAPLTLVIADTWKLYGFLIELLHHLHSVLPGVRLAIHRRRFQEVFRQMKAFLDLASKLQYFPSLPSLPLIPPTFHAIEVITILNQVDEMFLSEEPPSLLMQPD</sequence>
<proteinExistence type="predicted"/>
<dbReference type="SMART" id="SM00273">
    <property type="entry name" value="ENTH"/>
    <property type="match status" value="1"/>
</dbReference>
<dbReference type="PANTHER" id="PTHR10407:SF15">
    <property type="entry name" value="HUNTINGTIN INTERACTING PROTEIN 1"/>
    <property type="match status" value="1"/>
</dbReference>
<name>A0A2A6CMS7_PRIPA</name>
<gene>
    <name evidence="2" type="primary">WBGene00100391</name>
</gene>
<feature type="transmembrane region" description="Helical" evidence="1">
    <location>
        <begin position="193"/>
        <end position="218"/>
    </location>
</feature>
<dbReference type="SUPFAM" id="SSF48464">
    <property type="entry name" value="ENTH/VHS domain"/>
    <property type="match status" value="1"/>
</dbReference>
<dbReference type="InterPro" id="IPR013809">
    <property type="entry name" value="ENTH"/>
</dbReference>
<dbReference type="PANTHER" id="PTHR10407">
    <property type="entry name" value="HUNTINGTIN INTERACTING PROTEIN 1"/>
    <property type="match status" value="1"/>
</dbReference>
<keyword evidence="1" id="KW-0472">Membrane</keyword>
<accession>A0A2A6CMS7</accession>
<dbReference type="InterPro" id="IPR011417">
    <property type="entry name" value="ANTH_dom"/>
</dbReference>
<dbReference type="GO" id="GO:0048268">
    <property type="term" value="P:clathrin coat assembly"/>
    <property type="evidence" value="ECO:0000318"/>
    <property type="project" value="GO_Central"/>
</dbReference>
<keyword evidence="1" id="KW-1133">Transmembrane helix</keyword>
<dbReference type="GO" id="GO:0035615">
    <property type="term" value="F:clathrin adaptor activity"/>
    <property type="evidence" value="ECO:0000318"/>
    <property type="project" value="GO_Central"/>
</dbReference>
<feature type="transmembrane region" description="Helical" evidence="1">
    <location>
        <begin position="93"/>
        <end position="112"/>
    </location>
</feature>